<dbReference type="InterPro" id="IPR004879">
    <property type="entry name" value="Ssp411-like_TRX"/>
</dbReference>
<proteinExistence type="predicted"/>
<dbReference type="RefSeq" id="WP_091511140.1">
    <property type="nucleotide sequence ID" value="NZ_FOLE01000004.1"/>
</dbReference>
<dbReference type="InterPro" id="IPR036249">
    <property type="entry name" value="Thioredoxin-like_sf"/>
</dbReference>
<dbReference type="SUPFAM" id="SSF48208">
    <property type="entry name" value="Six-hairpin glycosidases"/>
    <property type="match status" value="1"/>
</dbReference>
<dbReference type="CDD" id="cd02955">
    <property type="entry name" value="SSP411"/>
    <property type="match status" value="1"/>
</dbReference>
<dbReference type="Pfam" id="PF03190">
    <property type="entry name" value="Thioredox_DsbH"/>
    <property type="match status" value="1"/>
</dbReference>
<dbReference type="STRING" id="927664.SAMN05421780_104257"/>
<organism evidence="2 3">
    <name type="scientific">Flexibacter flexilis DSM 6793</name>
    <dbReference type="NCBI Taxonomy" id="927664"/>
    <lineage>
        <taxon>Bacteria</taxon>
        <taxon>Pseudomonadati</taxon>
        <taxon>Bacteroidota</taxon>
        <taxon>Cytophagia</taxon>
        <taxon>Cytophagales</taxon>
        <taxon>Flexibacteraceae</taxon>
        <taxon>Flexibacter</taxon>
    </lineage>
</organism>
<evidence type="ECO:0000313" key="3">
    <source>
        <dbReference type="Proteomes" id="UP000199514"/>
    </source>
</evidence>
<dbReference type="InterPro" id="IPR008928">
    <property type="entry name" value="6-hairpin_glycosidase_sf"/>
</dbReference>
<dbReference type="SUPFAM" id="SSF52833">
    <property type="entry name" value="Thioredoxin-like"/>
    <property type="match status" value="1"/>
</dbReference>
<dbReference type="InterPro" id="IPR024705">
    <property type="entry name" value="Ssp411"/>
</dbReference>
<dbReference type="PIRSF" id="PIRSF006402">
    <property type="entry name" value="UCP006402_thioredoxin"/>
    <property type="match status" value="1"/>
</dbReference>
<dbReference type="AlphaFoldDB" id="A0A1I1I9G0"/>
<gene>
    <name evidence="2" type="ORF">SAMN05421780_104257</name>
</gene>
<keyword evidence="3" id="KW-1185">Reference proteome</keyword>
<dbReference type="PANTHER" id="PTHR42899:SF1">
    <property type="entry name" value="SPERMATOGENESIS-ASSOCIATED PROTEIN 20"/>
    <property type="match status" value="1"/>
</dbReference>
<dbReference type="EMBL" id="FOLE01000004">
    <property type="protein sequence ID" value="SFC32392.1"/>
    <property type="molecule type" value="Genomic_DNA"/>
</dbReference>
<protein>
    <recommendedName>
        <fullName evidence="1">Spermatogenesis-associated protein 20-like TRX domain-containing protein</fullName>
    </recommendedName>
</protein>
<dbReference type="PANTHER" id="PTHR42899">
    <property type="entry name" value="SPERMATOGENESIS-ASSOCIATED PROTEIN 20"/>
    <property type="match status" value="1"/>
</dbReference>
<dbReference type="Proteomes" id="UP000199514">
    <property type="component" value="Unassembled WGS sequence"/>
</dbReference>
<dbReference type="OrthoDB" id="9762614at2"/>
<sequence length="675" mass="77456">MKHTPNRLINESSPYLLQHAYNPVQWYPWGKEALDLAASQDKPILVSIGYAACHWCHVMEKESFENHDIADIMNEWFVCIKIDREERPDLDQIYMDAVQQMGVHGGWPLNVFLTPETKPFWGGTYFRPEQWHQVLREIAKAYRHNKAELLRSAEAFTEGLQRTETEKYKLFAQENPTFDIATLKAPFERLAQQFDHQHGGLQRAANKFPMPSLYLFLLRYFAFTDDKQAFQHLNTTLTEMAYGGIYDHLGGGFARYSVDSQWFVPHFEKMLYDNAQLISLYSEAFTVTSDKLYRGVVFETINFVKRELMSSEGGFYSALDADSEGEEGKFYVWEQAEIEQILGNDAQLFLEYYNVDEEGNWEHGKNILHRRLPDSMFAQLHGVSKSDLFAHVSACSKILLQHRASRVRPSLDDKILASWNGLMLKGLVDAYRAFDEPLMLKMALDNARFLKEKMTDGQQLFHSYKNGKTSIKGFLEDYAAVIQGYVALYQATFDETWLLEAKNLMAFAVQEFYDETDKFFFFTARNAERLIADKKELFDSVIPASNSIMAHNLYALGTLLYIPDYVQKAETMLSSVVKMLETDLQYVSNWASLYLCAAKSVAEVAIVGKNAQRLRRDLDKVYIPNKVVAGSVQGSDLPLLENRLVEGQTLVYVCKNHACQQPVASVQEALKQILV</sequence>
<feature type="domain" description="Spermatogenesis-associated protein 20-like TRX" evidence="1">
    <location>
        <begin position="5"/>
        <end position="160"/>
    </location>
</feature>
<evidence type="ECO:0000259" key="1">
    <source>
        <dbReference type="Pfam" id="PF03190"/>
    </source>
</evidence>
<name>A0A1I1I9G0_9BACT</name>
<reference evidence="2 3" key="1">
    <citation type="submission" date="2016-10" db="EMBL/GenBank/DDBJ databases">
        <authorList>
            <person name="de Groot N.N."/>
        </authorList>
    </citation>
    <scope>NUCLEOTIDE SEQUENCE [LARGE SCALE GENOMIC DNA]</scope>
    <source>
        <strain evidence="2 3">DSM 6793</strain>
    </source>
</reference>
<dbReference type="Gene3D" id="3.40.30.10">
    <property type="entry name" value="Glutaredoxin"/>
    <property type="match status" value="1"/>
</dbReference>
<accession>A0A1I1I9G0</accession>
<evidence type="ECO:0000313" key="2">
    <source>
        <dbReference type="EMBL" id="SFC32392.1"/>
    </source>
</evidence>
<dbReference type="GO" id="GO:0005975">
    <property type="term" value="P:carbohydrate metabolic process"/>
    <property type="evidence" value="ECO:0007669"/>
    <property type="project" value="InterPro"/>
</dbReference>